<dbReference type="InterPro" id="IPR011009">
    <property type="entry name" value="Kinase-like_dom_sf"/>
</dbReference>
<dbReference type="RefSeq" id="XP_034082487.1">
    <property type="nucleotide sequence ID" value="XM_034226596.1"/>
</dbReference>
<dbReference type="InterPro" id="IPR000719">
    <property type="entry name" value="Prot_kinase_dom"/>
</dbReference>
<dbReference type="AlphaFoldDB" id="A0A6P8W4B4"/>
<dbReference type="SUPFAM" id="SSF53098">
    <property type="entry name" value="Ribonuclease H-like"/>
    <property type="match status" value="1"/>
</dbReference>
<dbReference type="InParanoid" id="A0A6P8W4B4"/>
<evidence type="ECO:0000313" key="5">
    <source>
        <dbReference type="RefSeq" id="XP_034082487.1"/>
    </source>
</evidence>
<evidence type="ECO:0000256" key="1">
    <source>
        <dbReference type="PROSITE-ProRule" id="PRU00023"/>
    </source>
</evidence>
<sequence>MTALPFPCPVHVGVVTTGRAHARLHKYTLERNLTKLEKLLNEGVDVDCVNHLGQTVLFCAALSGQVKVTELLLHYGADPNHRCEDWSTPVHAGVVSGNSLVVSGLLDAGGDTRLHDREGRTPFDWLRSVKPEVRAKTAFFPVDHTGDEIAVGLMESLQSWSLDPKRMVCITTDSGSNIIKASDINNWTRLQCFGHRLHLAIENSMKDERISRAMGVCKKIVSCFSHSWKRKRELAQAQKDLNLPDHKLKTDCQTRWGSRLAMVNRVLEQQEAITRVLARNTDRNKFARGNILTWQDIQVLEVIDKTLTPLAEFTDALSGEQYVSVSSVKPVLHLFESLMAVKEDDPALARSIKTTILQYLQEKYSDPKTQALLDIATSLDPRFKLDYVSEDNKTTVKTRLKDEMTSIVTMESLSLTPTTASSSATPPPGGKKRKTLDADFPGELHVLHAAAESEPRTDQALLEPIQIIHIHHVTPCISLLDRIKTIGCDMQLNKRTNSRSSCVSAYCLGFGKVCVNKQCQALAVPASIPLIRDSDLTPADDEPVLTFTCGSLASMTNWRGSRVTVKTLRDSRTAYLDLLLIEQEYCSQLFHPQLLQLMAVSLSDDLMRTSLVFEPVEIGSLHNLLHNRRAEFPVLQERWLLSVLLQVVEGLQFLHRAGLVMRSLSSHSVVLTKLTVAKLTCLGFMVPSSQRKCVKPPMHIVLPPSLYRWAAPEVIKQRPCTVQADIYSLCALIQELYTNSEPWGTADLDTIKKEIDAGRVLAADSRLPQPYYDVVRTGLQPPPQDRSCSLHSLSCTLQQDIQRFSLEEELSTDAEEDLEPEVKTPNWHTIVGEPEESGTEHNTNLKASHVMGKDLPHFVHRPTYVQRQVFLGQQLLREPELERERDGCTEGEPVHHQVYPYPEPVIVEEEPEAETDTDGEMVEQLDDLRLSERETDHQISTVAVNLKVSWELLQQASRSLDTVEQHIEEDPLDQLLRDAPSDIQTDSSSNYSGVRSAVGPPSKRYSVIPQGGEDWGRNLEAQLLTREWELLSQEELALWLSYYPLKEHEEEDGGSSDHYMTVAADLSTEEQSHYMSAVDGSLPYIISGNKQQTSSSEEDADVTVEVCKPAPRESRLQDTHNTHDENNFEEIDTDPDVSGTLAQCTPKTNM</sequence>
<dbReference type="SMART" id="SM00248">
    <property type="entry name" value="ANK"/>
    <property type="match status" value="3"/>
</dbReference>
<dbReference type="InterPro" id="IPR012337">
    <property type="entry name" value="RNaseH-like_sf"/>
</dbReference>
<feature type="repeat" description="ANK" evidence="1">
    <location>
        <begin position="85"/>
        <end position="117"/>
    </location>
</feature>
<dbReference type="GO" id="GO:0004672">
    <property type="term" value="F:protein kinase activity"/>
    <property type="evidence" value="ECO:0007669"/>
    <property type="project" value="InterPro"/>
</dbReference>
<dbReference type="GO" id="GO:0043063">
    <property type="term" value="P:intercellular bridge organization"/>
    <property type="evidence" value="ECO:0007669"/>
    <property type="project" value="InterPro"/>
</dbReference>
<dbReference type="InterPro" id="IPR036770">
    <property type="entry name" value="Ankyrin_rpt-contain_sf"/>
</dbReference>
<feature type="domain" description="Protein kinase" evidence="3">
    <location>
        <begin position="541"/>
        <end position="801"/>
    </location>
</feature>
<proteinExistence type="predicted"/>
<dbReference type="GO" id="GO:0030496">
    <property type="term" value="C:midbody"/>
    <property type="evidence" value="ECO:0007669"/>
    <property type="project" value="TreeGrafter"/>
</dbReference>
<feature type="region of interest" description="Disordered" evidence="2">
    <location>
        <begin position="971"/>
        <end position="1009"/>
    </location>
</feature>
<dbReference type="KEGG" id="gacu:117552914"/>
<dbReference type="Pfam" id="PF12796">
    <property type="entry name" value="Ank_2"/>
    <property type="match status" value="1"/>
</dbReference>
<feature type="compositionally biased region" description="Polar residues" evidence="2">
    <location>
        <begin position="1140"/>
        <end position="1150"/>
    </location>
</feature>
<dbReference type="GeneID" id="117552914"/>
<feature type="compositionally biased region" description="Basic and acidic residues" evidence="2">
    <location>
        <begin position="1110"/>
        <end position="1126"/>
    </location>
</feature>
<feature type="compositionally biased region" description="Low complexity" evidence="2">
    <location>
        <begin position="415"/>
        <end position="424"/>
    </location>
</feature>
<dbReference type="PROSITE" id="PS50011">
    <property type="entry name" value="PROTEIN_KINASE_DOM"/>
    <property type="match status" value="1"/>
</dbReference>
<dbReference type="GO" id="GO:0000776">
    <property type="term" value="C:kinetochore"/>
    <property type="evidence" value="ECO:0007669"/>
    <property type="project" value="TreeGrafter"/>
</dbReference>
<dbReference type="OrthoDB" id="5962695at2759"/>
<evidence type="ECO:0000313" key="4">
    <source>
        <dbReference type="Proteomes" id="UP000515161"/>
    </source>
</evidence>
<name>A0A6P8W4B4_GYMAC</name>
<dbReference type="GO" id="GO:0008608">
    <property type="term" value="P:attachment of spindle microtubules to kinetochore"/>
    <property type="evidence" value="ECO:0007669"/>
    <property type="project" value="InterPro"/>
</dbReference>
<feature type="compositionally biased region" description="Basic and acidic residues" evidence="2">
    <location>
        <begin position="971"/>
        <end position="980"/>
    </location>
</feature>
<dbReference type="SUPFAM" id="SSF48403">
    <property type="entry name" value="Ankyrin repeat"/>
    <property type="match status" value="1"/>
</dbReference>
<dbReference type="GO" id="GO:0051306">
    <property type="term" value="P:mitotic sister chromatid separation"/>
    <property type="evidence" value="ECO:0007669"/>
    <property type="project" value="InterPro"/>
</dbReference>
<protein>
    <submittedName>
        <fullName evidence="5">Inactive serine/threonine-protein kinase TEX14-like</fullName>
    </submittedName>
</protein>
<feature type="region of interest" description="Disordered" evidence="2">
    <location>
        <begin position="1109"/>
        <end position="1150"/>
    </location>
</feature>
<dbReference type="Proteomes" id="UP000515161">
    <property type="component" value="Unplaced"/>
</dbReference>
<dbReference type="SUPFAM" id="SSF56112">
    <property type="entry name" value="Protein kinase-like (PK-like)"/>
    <property type="match status" value="1"/>
</dbReference>
<organism evidence="4 5">
    <name type="scientific">Gymnodraco acuticeps</name>
    <name type="common">Antarctic dragonfish</name>
    <dbReference type="NCBI Taxonomy" id="8218"/>
    <lineage>
        <taxon>Eukaryota</taxon>
        <taxon>Metazoa</taxon>
        <taxon>Chordata</taxon>
        <taxon>Craniata</taxon>
        <taxon>Vertebrata</taxon>
        <taxon>Euteleostomi</taxon>
        <taxon>Actinopterygii</taxon>
        <taxon>Neopterygii</taxon>
        <taxon>Teleostei</taxon>
        <taxon>Neoteleostei</taxon>
        <taxon>Acanthomorphata</taxon>
        <taxon>Eupercaria</taxon>
        <taxon>Perciformes</taxon>
        <taxon>Notothenioidei</taxon>
        <taxon>Bathydraconidae</taxon>
        <taxon>Gymnodraco</taxon>
    </lineage>
</organism>
<dbReference type="GO" id="GO:0045171">
    <property type="term" value="C:intercellular bridge"/>
    <property type="evidence" value="ECO:0007669"/>
    <property type="project" value="TreeGrafter"/>
</dbReference>
<dbReference type="GO" id="GO:0007094">
    <property type="term" value="P:mitotic spindle assembly checkpoint signaling"/>
    <property type="evidence" value="ECO:0007669"/>
    <property type="project" value="InterPro"/>
</dbReference>
<dbReference type="GO" id="GO:0005524">
    <property type="term" value="F:ATP binding"/>
    <property type="evidence" value="ECO:0007669"/>
    <property type="project" value="InterPro"/>
</dbReference>
<keyword evidence="1" id="KW-0040">ANK repeat</keyword>
<dbReference type="InterPro" id="IPR001245">
    <property type="entry name" value="Ser-Thr/Tyr_kinase_cat_dom"/>
</dbReference>
<feature type="compositionally biased region" description="Polar residues" evidence="2">
    <location>
        <begin position="982"/>
        <end position="993"/>
    </location>
</feature>
<dbReference type="GO" id="GO:0007140">
    <property type="term" value="P:male meiotic nuclear division"/>
    <property type="evidence" value="ECO:0007669"/>
    <property type="project" value="InterPro"/>
</dbReference>
<dbReference type="PROSITE" id="PS50297">
    <property type="entry name" value="ANK_REP_REGION"/>
    <property type="match status" value="1"/>
</dbReference>
<evidence type="ECO:0000259" key="3">
    <source>
        <dbReference type="PROSITE" id="PS50011"/>
    </source>
</evidence>
<dbReference type="PANTHER" id="PTHR23060:SF3">
    <property type="entry name" value="TESTIS EXPRESSED 14, INTERCELLULAR BRIDGE FORMING FACTOR"/>
    <property type="match status" value="1"/>
</dbReference>
<dbReference type="Gene3D" id="1.10.510.10">
    <property type="entry name" value="Transferase(Phosphotransferase) domain 1"/>
    <property type="match status" value="1"/>
</dbReference>
<gene>
    <name evidence="5" type="primary">LOC117552914</name>
</gene>
<dbReference type="Pfam" id="PF07714">
    <property type="entry name" value="PK_Tyr_Ser-Thr"/>
    <property type="match status" value="1"/>
</dbReference>
<reference evidence="5" key="1">
    <citation type="submission" date="2025-08" db="UniProtKB">
        <authorList>
            <consortium name="RefSeq"/>
        </authorList>
    </citation>
    <scope>IDENTIFICATION</scope>
</reference>
<dbReference type="PROSITE" id="PS50088">
    <property type="entry name" value="ANK_REPEAT"/>
    <property type="match status" value="2"/>
</dbReference>
<dbReference type="InterPro" id="IPR002110">
    <property type="entry name" value="Ankyrin_rpt"/>
</dbReference>
<dbReference type="Gene3D" id="1.25.40.20">
    <property type="entry name" value="Ankyrin repeat-containing domain"/>
    <property type="match status" value="1"/>
</dbReference>
<dbReference type="InterPro" id="IPR039339">
    <property type="entry name" value="Tex14"/>
</dbReference>
<evidence type="ECO:0000256" key="2">
    <source>
        <dbReference type="SAM" id="MobiDB-lite"/>
    </source>
</evidence>
<keyword evidence="4" id="KW-1185">Reference proteome</keyword>
<feature type="repeat" description="ANK" evidence="1">
    <location>
        <begin position="52"/>
        <end position="84"/>
    </location>
</feature>
<dbReference type="PANTHER" id="PTHR23060">
    <property type="entry name" value="TESTIS EXPRESSED GENE 14"/>
    <property type="match status" value="1"/>
</dbReference>
<accession>A0A6P8W4B4</accession>
<feature type="region of interest" description="Disordered" evidence="2">
    <location>
        <begin position="415"/>
        <end position="435"/>
    </location>
</feature>